<dbReference type="GO" id="GO:0005829">
    <property type="term" value="C:cytosol"/>
    <property type="evidence" value="ECO:0007669"/>
    <property type="project" value="TreeGrafter"/>
</dbReference>
<dbReference type="InterPro" id="IPR005475">
    <property type="entry name" value="Transketolase-like_Pyr-bd"/>
</dbReference>
<feature type="binding site" evidence="17">
    <location>
        <position position="262"/>
    </location>
    <ligand>
        <name>substrate</name>
    </ligand>
</feature>
<keyword evidence="11" id="KW-0106">Calcium</keyword>
<comment type="catalytic activity">
    <reaction evidence="14">
        <text>D-sedoheptulose 7-phosphate + D-glyceraldehyde 3-phosphate = aldehydo-D-ribose 5-phosphate + D-xylulose 5-phosphate</text>
        <dbReference type="Rhea" id="RHEA:10508"/>
        <dbReference type="ChEBI" id="CHEBI:57483"/>
        <dbReference type="ChEBI" id="CHEBI:57737"/>
        <dbReference type="ChEBI" id="CHEBI:58273"/>
        <dbReference type="ChEBI" id="CHEBI:59776"/>
        <dbReference type="EC" id="2.2.1.1"/>
    </reaction>
</comment>
<evidence type="ECO:0000256" key="17">
    <source>
        <dbReference type="PIRSR" id="PIRSR605478-2"/>
    </source>
</evidence>
<dbReference type="InterPro" id="IPR005478">
    <property type="entry name" value="Transketolase_bac-like"/>
</dbReference>
<dbReference type="SUPFAM" id="SSF52922">
    <property type="entry name" value="TK C-terminal domain-like"/>
    <property type="match status" value="1"/>
</dbReference>
<feature type="binding site" evidence="19">
    <location>
        <position position="187"/>
    </location>
    <ligand>
        <name>Mg(2+)</name>
        <dbReference type="ChEBI" id="CHEBI:18420"/>
    </ligand>
</feature>
<keyword evidence="9" id="KW-0808">Transferase</keyword>
<dbReference type="EMBL" id="FOSJ01000039">
    <property type="protein sequence ID" value="SFK48000.1"/>
    <property type="molecule type" value="Genomic_DNA"/>
</dbReference>
<feature type="binding site" evidence="19">
    <location>
        <position position="157"/>
    </location>
    <ligand>
        <name>Mg(2+)</name>
        <dbReference type="ChEBI" id="CHEBI:18420"/>
    </ligand>
</feature>
<feature type="active site" description="Proton donor" evidence="16">
    <location>
        <position position="411"/>
    </location>
</feature>
<evidence type="ECO:0000256" key="8">
    <source>
        <dbReference type="ARBA" id="ARBA00016662"/>
    </source>
</evidence>
<dbReference type="GO" id="GO:0004802">
    <property type="term" value="F:transketolase activity"/>
    <property type="evidence" value="ECO:0007669"/>
    <property type="project" value="UniProtKB-UniRule"/>
</dbReference>
<dbReference type="GO" id="GO:0006098">
    <property type="term" value="P:pentose-phosphate shunt"/>
    <property type="evidence" value="ECO:0007669"/>
    <property type="project" value="TreeGrafter"/>
</dbReference>
<dbReference type="FunFam" id="3.40.50.970:FF:000081">
    <property type="entry name" value="Transketolase"/>
    <property type="match status" value="1"/>
</dbReference>
<feature type="domain" description="Transketolase-like pyrimidine-binding" evidence="21">
    <location>
        <begin position="354"/>
        <end position="524"/>
    </location>
</feature>
<dbReference type="PROSITE" id="PS00801">
    <property type="entry name" value="TRANSKETOLASE_1"/>
    <property type="match status" value="1"/>
</dbReference>
<comment type="cofactor">
    <cofactor evidence="1">
        <name>Ca(2+)</name>
        <dbReference type="ChEBI" id="CHEBI:29108"/>
    </cofactor>
</comment>
<comment type="similarity">
    <text evidence="5">Belongs to the transketolase family.</text>
</comment>
<evidence type="ECO:0000256" key="6">
    <source>
        <dbReference type="ARBA" id="ARBA00011738"/>
    </source>
</evidence>
<dbReference type="CDD" id="cd07033">
    <property type="entry name" value="TPP_PYR_DXS_TK_like"/>
    <property type="match status" value="1"/>
</dbReference>
<dbReference type="Pfam" id="PF22613">
    <property type="entry name" value="Transketolase_C_1"/>
    <property type="match status" value="1"/>
</dbReference>
<feature type="binding site" evidence="18">
    <location>
        <position position="68"/>
    </location>
    <ligand>
        <name>thiamine diphosphate</name>
        <dbReference type="ChEBI" id="CHEBI:58937"/>
    </ligand>
</feature>
<evidence type="ECO:0000256" key="11">
    <source>
        <dbReference type="ARBA" id="ARBA00022837"/>
    </source>
</evidence>
<comment type="subunit">
    <text evidence="6">Homodimer.</text>
</comment>
<dbReference type="AlphaFoldDB" id="A0A1I3ZVR8"/>
<comment type="cofactor">
    <cofactor evidence="2">
        <name>Mn(2+)</name>
        <dbReference type="ChEBI" id="CHEBI:29035"/>
    </cofactor>
</comment>
<evidence type="ECO:0000256" key="2">
    <source>
        <dbReference type="ARBA" id="ARBA00001936"/>
    </source>
</evidence>
<evidence type="ECO:0000256" key="1">
    <source>
        <dbReference type="ARBA" id="ARBA00001913"/>
    </source>
</evidence>
<reference evidence="23" key="1">
    <citation type="submission" date="2016-10" db="EMBL/GenBank/DDBJ databases">
        <authorList>
            <person name="Varghese N."/>
            <person name="Submissions S."/>
        </authorList>
    </citation>
    <scope>NUCLEOTIDE SEQUENCE [LARGE SCALE GENOMIC DNA]</scope>
    <source>
        <strain evidence="23">DSM 16108</strain>
    </source>
</reference>
<feature type="binding site" evidence="17">
    <location>
        <position position="460"/>
    </location>
    <ligand>
        <name>substrate</name>
    </ligand>
</feature>
<evidence type="ECO:0000256" key="12">
    <source>
        <dbReference type="ARBA" id="ARBA00022842"/>
    </source>
</evidence>
<evidence type="ECO:0000256" key="14">
    <source>
        <dbReference type="ARBA" id="ARBA00049473"/>
    </source>
</evidence>
<keyword evidence="10 19" id="KW-0479">Metal-binding</keyword>
<dbReference type="SMART" id="SM00861">
    <property type="entry name" value="Transket_pyr"/>
    <property type="match status" value="1"/>
</dbReference>
<dbReference type="EC" id="2.2.1.1" evidence="7 15"/>
<gene>
    <name evidence="22" type="ORF">SAMN04488569_103913</name>
</gene>
<feature type="binding site" evidence="18">
    <location>
        <position position="158"/>
    </location>
    <ligand>
        <name>thiamine diphosphate</name>
        <dbReference type="ChEBI" id="CHEBI:58937"/>
    </ligand>
</feature>
<feature type="binding site" evidence="17">
    <location>
        <position position="384"/>
    </location>
    <ligand>
        <name>substrate</name>
    </ligand>
</feature>
<evidence type="ECO:0000256" key="7">
    <source>
        <dbReference type="ARBA" id="ARBA00013152"/>
    </source>
</evidence>
<evidence type="ECO:0000313" key="22">
    <source>
        <dbReference type="EMBL" id="SFK48000.1"/>
    </source>
</evidence>
<feature type="binding site" evidence="17">
    <location>
        <position position="468"/>
    </location>
    <ligand>
        <name>substrate</name>
    </ligand>
</feature>
<comment type="function">
    <text evidence="4">Catalyzes the transfer of a two-carbon ketol group from a ketose donor to an aldose acceptor, via a covalent intermediate with the cofactor thiamine pyrophosphate.</text>
</comment>
<dbReference type="OrthoDB" id="8732661at2"/>
<dbReference type="InterPro" id="IPR049557">
    <property type="entry name" value="Transketolase_CS"/>
</dbReference>
<dbReference type="GO" id="GO:0046872">
    <property type="term" value="F:metal ion binding"/>
    <property type="evidence" value="ECO:0007669"/>
    <property type="project" value="UniProtKB-KW"/>
</dbReference>
<feature type="binding site" evidence="18">
    <location>
        <position position="187"/>
    </location>
    <ligand>
        <name>thiamine diphosphate</name>
        <dbReference type="ChEBI" id="CHEBI:58937"/>
    </ligand>
</feature>
<comment type="cofactor">
    <cofactor evidence="19">
        <name>Mg(2+)</name>
        <dbReference type="ChEBI" id="CHEBI:18420"/>
    </cofactor>
    <text evidence="19">Binds 1 Mg(2+) ion per subunit. Can also utilize other divalent metal cations, such as Ca(2+), Mn(2+) and Co(2+).</text>
</comment>
<dbReference type="Proteomes" id="UP000199589">
    <property type="component" value="Unassembled WGS sequence"/>
</dbReference>
<dbReference type="Pfam" id="PF00456">
    <property type="entry name" value="Transketolase_N"/>
    <property type="match status" value="1"/>
</dbReference>
<feature type="binding site" evidence="17">
    <location>
        <position position="28"/>
    </location>
    <ligand>
        <name>substrate</name>
    </ligand>
</feature>
<feature type="binding site" evidence="17">
    <location>
        <position position="519"/>
    </location>
    <ligand>
        <name>substrate</name>
    </ligand>
</feature>
<evidence type="ECO:0000256" key="15">
    <source>
        <dbReference type="NCBIfam" id="TIGR00232"/>
    </source>
</evidence>
<feature type="binding site" evidence="18">
    <location>
        <position position="436"/>
    </location>
    <ligand>
        <name>thiamine diphosphate</name>
        <dbReference type="ChEBI" id="CHEBI:58937"/>
    </ligand>
</feature>
<keyword evidence="23" id="KW-1185">Reference proteome</keyword>
<comment type="cofactor">
    <cofactor evidence="3">
        <name>Co(2+)</name>
        <dbReference type="ChEBI" id="CHEBI:48828"/>
    </cofactor>
</comment>
<keyword evidence="12 19" id="KW-0460">Magnesium</keyword>
<dbReference type="InterPro" id="IPR005474">
    <property type="entry name" value="Transketolase_N"/>
</dbReference>
<dbReference type="PANTHER" id="PTHR43522">
    <property type="entry name" value="TRANSKETOLASE"/>
    <property type="match status" value="1"/>
</dbReference>
<dbReference type="InterPro" id="IPR055152">
    <property type="entry name" value="Transketolase-like_C_2"/>
</dbReference>
<sequence>MNNENDRLAINTLRTLAMDAVEEAQSGHMGLPLGAAPMAYVLWKNHLNITPEQPDWFNRDRFILSAGHGSMLLYGLLHLTGFDVSIEDIRNFREIDSLTPGHPEYHHTEGVEATTGPLGQGLAMAVGKALAEKKLASQLNKDGRNICDYYTYALCGDGDLMEGVSHEAISLAGHLGLDKLIVLYDSNQSSLDEQLTASFSDDIQKKFEAVDWQYLYVDDGNDLEGIDEAITEAKKASKPTVIEVNTVIGYGLPDIAGSHNAHSDPVGPENVNLAKEALGWGFKDAFYVPDDAYKAFSSLKQRTSEKLTDWKEKVERLKTEDSQLYEKFERINNPPENYAVGHLMPVFKDIDKKISTRVASSQIMNAISDEIPELIGGSADLSKSTKTTINASTSITKNDFSGRNIYFGVREFGMAAIANGLALSHFVPFVSTYFTFSDYMKPAMRLSALMGLPVIYIFTHDSIAVGKDGPTHQPIEQLAALRSMPNMQVIRPADGNETAAAWEIALNSRKTPTALVLGRQDVKTIDLPPEEVRNGTKKGGYIVHSSSEPDGILIATGSEVELAIEAKAALYREGIHVNIVSIPSFDLFEKQSKEYKQSVLPKDVTKRLSIEMGSSYGWKTYVGDEGESLSVDSFGLSGEPGDVIKRFGFTVDNIVSRFKQL</sequence>
<evidence type="ECO:0000313" key="23">
    <source>
        <dbReference type="Proteomes" id="UP000199589"/>
    </source>
</evidence>
<dbReference type="SUPFAM" id="SSF52518">
    <property type="entry name" value="Thiamin diphosphate-binding fold (THDP-binding)"/>
    <property type="match status" value="2"/>
</dbReference>
<organism evidence="22 23">
    <name type="scientific">Marinilactibacillus piezotolerans</name>
    <dbReference type="NCBI Taxonomy" id="258723"/>
    <lineage>
        <taxon>Bacteria</taxon>
        <taxon>Bacillati</taxon>
        <taxon>Bacillota</taxon>
        <taxon>Bacilli</taxon>
        <taxon>Lactobacillales</taxon>
        <taxon>Carnobacteriaceae</taxon>
        <taxon>Marinilactibacillus</taxon>
    </lineage>
</organism>
<feature type="binding site" evidence="17">
    <location>
        <position position="357"/>
    </location>
    <ligand>
        <name>substrate</name>
    </ligand>
</feature>
<comment type="cofactor">
    <cofactor evidence="18">
        <name>thiamine diphosphate</name>
        <dbReference type="ChEBI" id="CHEBI:58937"/>
    </cofactor>
    <text evidence="18">Binds 1 thiamine pyrophosphate per subunit. During the reaction, the substrate forms a covalent intermediate with the cofactor.</text>
</comment>
<dbReference type="InterPro" id="IPR033247">
    <property type="entry name" value="Transketolase_fam"/>
</dbReference>
<dbReference type="FunFam" id="3.40.50.970:FF:000045">
    <property type="entry name" value="Transketolase"/>
    <property type="match status" value="1"/>
</dbReference>
<dbReference type="NCBIfam" id="TIGR00232">
    <property type="entry name" value="tktlase_bact"/>
    <property type="match status" value="1"/>
</dbReference>
<dbReference type="CDD" id="cd02012">
    <property type="entry name" value="TPP_TK"/>
    <property type="match status" value="1"/>
</dbReference>
<proteinExistence type="inferred from homology"/>
<dbReference type="RefSeq" id="WP_091898212.1">
    <property type="nucleotide sequence ID" value="NZ_FOSJ01000039.1"/>
</dbReference>
<evidence type="ECO:0000256" key="18">
    <source>
        <dbReference type="PIRSR" id="PIRSR605478-3"/>
    </source>
</evidence>
<evidence type="ECO:0000256" key="13">
    <source>
        <dbReference type="ARBA" id="ARBA00023052"/>
    </source>
</evidence>
<protein>
    <recommendedName>
        <fullName evidence="8 15">Transketolase</fullName>
        <ecNumber evidence="7 15">2.2.1.1</ecNumber>
    </recommendedName>
</protein>
<feature type="binding site" evidence="17">
    <location>
        <position position="472"/>
    </location>
    <ligand>
        <name>substrate</name>
    </ligand>
</feature>
<evidence type="ECO:0000259" key="21">
    <source>
        <dbReference type="SMART" id="SM00861"/>
    </source>
</evidence>
<accession>A0A1I3ZVR8</accession>
<evidence type="ECO:0000256" key="19">
    <source>
        <dbReference type="PIRSR" id="PIRSR605478-4"/>
    </source>
</evidence>
<feature type="site" description="Important for catalytic activity" evidence="20">
    <location>
        <position position="262"/>
    </location>
</feature>
<evidence type="ECO:0000256" key="16">
    <source>
        <dbReference type="PIRSR" id="PIRSR605478-1"/>
    </source>
</evidence>
<dbReference type="Gene3D" id="3.40.50.920">
    <property type="match status" value="1"/>
</dbReference>
<keyword evidence="13 18" id="KW-0786">Thiamine pyrophosphate</keyword>
<name>A0A1I3ZVR8_9LACT</name>
<feature type="binding site" evidence="18">
    <location>
        <begin position="116"/>
        <end position="118"/>
    </location>
    <ligand>
        <name>thiamine diphosphate</name>
        <dbReference type="ChEBI" id="CHEBI:58937"/>
    </ligand>
</feature>
<dbReference type="Pfam" id="PF02779">
    <property type="entry name" value="Transket_pyr"/>
    <property type="match status" value="1"/>
</dbReference>
<dbReference type="FunFam" id="3.40.50.920:FF:000003">
    <property type="entry name" value="Transketolase"/>
    <property type="match status" value="1"/>
</dbReference>
<evidence type="ECO:0000256" key="4">
    <source>
        <dbReference type="ARBA" id="ARBA00002931"/>
    </source>
</evidence>
<dbReference type="InterPro" id="IPR009014">
    <property type="entry name" value="Transketo_C/PFOR_II"/>
</dbReference>
<feature type="binding site" evidence="18">
    <location>
        <position position="262"/>
    </location>
    <ligand>
        <name>thiamine diphosphate</name>
        <dbReference type="ChEBI" id="CHEBI:58937"/>
    </ligand>
</feature>
<dbReference type="PANTHER" id="PTHR43522:SF2">
    <property type="entry name" value="TRANSKETOLASE 1-RELATED"/>
    <property type="match status" value="1"/>
</dbReference>
<dbReference type="InterPro" id="IPR029061">
    <property type="entry name" value="THDP-binding"/>
</dbReference>
<feature type="site" description="Important for catalytic activity" evidence="20">
    <location>
        <position position="28"/>
    </location>
</feature>
<evidence type="ECO:0000256" key="10">
    <source>
        <dbReference type="ARBA" id="ARBA00022723"/>
    </source>
</evidence>
<dbReference type="Gene3D" id="3.40.50.970">
    <property type="match status" value="2"/>
</dbReference>
<evidence type="ECO:0000256" key="9">
    <source>
        <dbReference type="ARBA" id="ARBA00022679"/>
    </source>
</evidence>
<evidence type="ECO:0000256" key="5">
    <source>
        <dbReference type="ARBA" id="ARBA00007131"/>
    </source>
</evidence>
<evidence type="ECO:0000256" key="3">
    <source>
        <dbReference type="ARBA" id="ARBA00001941"/>
    </source>
</evidence>
<evidence type="ECO:0000256" key="20">
    <source>
        <dbReference type="PIRSR" id="PIRSR605478-5"/>
    </source>
</evidence>